<dbReference type="Gene3D" id="2.60.40.10">
    <property type="entry name" value="Immunoglobulins"/>
    <property type="match status" value="7"/>
</dbReference>
<keyword evidence="8" id="KW-1185">Reference proteome</keyword>
<dbReference type="GO" id="GO:0005261">
    <property type="term" value="F:monoatomic cation channel activity"/>
    <property type="evidence" value="ECO:0007669"/>
    <property type="project" value="TreeGrafter"/>
</dbReference>
<keyword evidence="4" id="KW-1133">Transmembrane helix</keyword>
<evidence type="ECO:0000256" key="1">
    <source>
        <dbReference type="ARBA" id="ARBA00004141"/>
    </source>
</evidence>
<comment type="subcellular location">
    <subcellularLocation>
        <location evidence="1">Membrane</location>
        <topology evidence="1">Multi-pass membrane protein</topology>
    </subcellularLocation>
</comment>
<keyword evidence="5" id="KW-0472">Membrane</keyword>
<protein>
    <submittedName>
        <fullName evidence="7">PKD domain-containing protein</fullName>
    </submittedName>
</protein>
<dbReference type="InterPro" id="IPR022409">
    <property type="entry name" value="PKD/Chitinase_dom"/>
</dbReference>
<dbReference type="PROSITE" id="PS50093">
    <property type="entry name" value="PKD"/>
    <property type="match status" value="4"/>
</dbReference>
<dbReference type="AlphaFoldDB" id="A0A6N9NEW6"/>
<dbReference type="RefSeq" id="WP_160632048.1">
    <property type="nucleotide sequence ID" value="NZ_WWNE01000004.1"/>
</dbReference>
<keyword evidence="2" id="KW-0812">Transmembrane</keyword>
<evidence type="ECO:0000313" key="8">
    <source>
        <dbReference type="Proteomes" id="UP000470771"/>
    </source>
</evidence>
<organism evidence="7 8">
    <name type="scientific">Acidiluteibacter ferrifornacis</name>
    <dbReference type="NCBI Taxonomy" id="2692424"/>
    <lineage>
        <taxon>Bacteria</taxon>
        <taxon>Pseudomonadati</taxon>
        <taxon>Bacteroidota</taxon>
        <taxon>Flavobacteriia</taxon>
        <taxon>Flavobacteriales</taxon>
        <taxon>Cryomorphaceae</taxon>
        <taxon>Acidiluteibacter</taxon>
    </lineage>
</organism>
<dbReference type="Proteomes" id="UP000470771">
    <property type="component" value="Unassembled WGS sequence"/>
</dbReference>
<sequence length="895" mass="98222">MKKLYYLFLFTFILSPFLKLKAGHIIGGEIMYNCIGPSGSAFTEYEVIIKVYRDCEFPVGTNRADFDDPLRLAVYDNNTLILEQEDLSLISRDTIPLAISDPCLVTLPTVCVEEGIYRTTLTLRNNSSGYTVSYARCCRSPILDNLSQPGTQGITLTTQIPSSNSIICNNSPQFIDFPPVGVCANRPFVFDHSAIDIDGDSLVYEFCSPFSGLSNTNVADYSPPPPYFNVAYVNGFNAQNPLPANPTFKIDSATGLITGTPTQIGNYVVGVCVTEYRNGIILSTVKRDFTINTAPCDPLIISAVQSQTAACDGLTITFNNLSSGSNRFHWDFGVPGILSDTSNLTSPTFTYPDTGTYNITLIAGPGALCDDTSIVTYKVYGSLAVDFDLDPFQCTDTNNIDVAVKGVFENYATFNWDFGSSASIQSSTSQTVNNISYNSSGLKNIKLITTQGKCVDSVEKTIDLGGNAIANFGASAINNCTPVNVILTDSSITDAVNVGYLWDFGDGTTSTLKNPTKQYTTPGSYSISLRIDQKDRCIDTSFKIALQPIDVVPKPEAYFIVGDPQCFNGNKFNFAATGNFNSQATFSWQFGDRSSISQSNSQSNTISYDTTGRFPVQLIVEESGCADSLELYAEVYPNPTIDFVVLDDTICFPDQVQFIDQSTAVSDISYLWFFGNGDTSSLPSPIVQYDTTGIFNVFLQIRTSEKCIDTLYKSLDSAVVVFPRPNSGFISSDTSRSIKDAQFEFIDTSSSWTKRYLSLGDGFVSYDSIVNHRYSDVGFYPVTQIVQNQFSCSDTTIKLIEVYDVFEFVFPNIFTPNGDGINDMLRPIACGVIDYKVSILNRWGLTIFTSNALELGWDGRVDGQKSDSGTYFYIAELKDFTGKSHVFKGTVSLYR</sequence>
<dbReference type="SUPFAM" id="SSF49299">
    <property type="entry name" value="PKD domain"/>
    <property type="match status" value="5"/>
</dbReference>
<comment type="caution">
    <text evidence="7">The sequence shown here is derived from an EMBL/GenBank/DDBJ whole genome shotgun (WGS) entry which is preliminary data.</text>
</comment>
<dbReference type="CDD" id="cd00146">
    <property type="entry name" value="PKD"/>
    <property type="match status" value="3"/>
</dbReference>
<gene>
    <name evidence="7" type="ORF">GQN54_03510</name>
</gene>
<evidence type="ECO:0000256" key="2">
    <source>
        <dbReference type="ARBA" id="ARBA00022692"/>
    </source>
</evidence>
<dbReference type="GO" id="GO:0005886">
    <property type="term" value="C:plasma membrane"/>
    <property type="evidence" value="ECO:0007669"/>
    <property type="project" value="TreeGrafter"/>
</dbReference>
<dbReference type="InterPro" id="IPR000601">
    <property type="entry name" value="PKD_dom"/>
</dbReference>
<evidence type="ECO:0000256" key="5">
    <source>
        <dbReference type="ARBA" id="ARBA00023136"/>
    </source>
</evidence>
<reference evidence="7 8" key="1">
    <citation type="submission" date="2019-12" db="EMBL/GenBank/DDBJ databases">
        <authorList>
            <person name="Zhao J."/>
        </authorList>
    </citation>
    <scope>NUCLEOTIDE SEQUENCE [LARGE SCALE GENOMIC DNA]</scope>
    <source>
        <strain evidence="7 8">S-15</strain>
    </source>
</reference>
<dbReference type="InterPro" id="IPR035986">
    <property type="entry name" value="PKD_dom_sf"/>
</dbReference>
<dbReference type="EMBL" id="WWNE01000004">
    <property type="protein sequence ID" value="NBG65168.1"/>
    <property type="molecule type" value="Genomic_DNA"/>
</dbReference>
<name>A0A6N9NEW6_9FLAO</name>
<dbReference type="GO" id="GO:0006816">
    <property type="term" value="P:calcium ion transport"/>
    <property type="evidence" value="ECO:0007669"/>
    <property type="project" value="TreeGrafter"/>
</dbReference>
<dbReference type="SMART" id="SM00089">
    <property type="entry name" value="PKD"/>
    <property type="match status" value="5"/>
</dbReference>
<evidence type="ECO:0000256" key="3">
    <source>
        <dbReference type="ARBA" id="ARBA00022737"/>
    </source>
</evidence>
<dbReference type="Pfam" id="PF13585">
    <property type="entry name" value="CHU_C"/>
    <property type="match status" value="1"/>
</dbReference>
<feature type="domain" description="PKD" evidence="6">
    <location>
        <begin position="328"/>
        <end position="363"/>
    </location>
</feature>
<dbReference type="InterPro" id="IPR026341">
    <property type="entry name" value="T9SS_type_B"/>
</dbReference>
<dbReference type="PANTHER" id="PTHR46730:SF4">
    <property type="entry name" value="POLYCYSTIC KIDNEY DISEASE PROTEIN 1-LIKE 1"/>
    <property type="match status" value="1"/>
</dbReference>
<evidence type="ECO:0000259" key="6">
    <source>
        <dbReference type="PROSITE" id="PS50093"/>
    </source>
</evidence>
<keyword evidence="3" id="KW-0677">Repeat</keyword>
<proteinExistence type="predicted"/>
<feature type="domain" description="PKD" evidence="6">
    <location>
        <begin position="468"/>
        <end position="531"/>
    </location>
</feature>
<dbReference type="PANTHER" id="PTHR46730">
    <property type="entry name" value="POLYCYSTIN-1"/>
    <property type="match status" value="1"/>
</dbReference>
<dbReference type="InterPro" id="IPR013783">
    <property type="entry name" value="Ig-like_fold"/>
</dbReference>
<dbReference type="NCBIfam" id="TIGR04131">
    <property type="entry name" value="Bac_Flav_CTERM"/>
    <property type="match status" value="1"/>
</dbReference>
<evidence type="ECO:0000256" key="4">
    <source>
        <dbReference type="ARBA" id="ARBA00022989"/>
    </source>
</evidence>
<dbReference type="Pfam" id="PF18911">
    <property type="entry name" value="PKD_4"/>
    <property type="match status" value="2"/>
</dbReference>
<feature type="domain" description="PKD" evidence="6">
    <location>
        <begin position="555"/>
        <end position="623"/>
    </location>
</feature>
<evidence type="ECO:0000313" key="7">
    <source>
        <dbReference type="EMBL" id="NBG65168.1"/>
    </source>
</evidence>
<accession>A0A6N9NEW6</accession>
<feature type="domain" description="PKD" evidence="6">
    <location>
        <begin position="639"/>
        <end position="701"/>
    </location>
</feature>